<evidence type="ECO:0000313" key="6">
    <source>
        <dbReference type="Proteomes" id="UP000627292"/>
    </source>
</evidence>
<dbReference type="GO" id="GO:0006508">
    <property type="term" value="P:proteolysis"/>
    <property type="evidence" value="ECO:0007669"/>
    <property type="project" value="InterPro"/>
</dbReference>
<dbReference type="CDD" id="cd02619">
    <property type="entry name" value="Peptidase_C1"/>
    <property type="match status" value="1"/>
</dbReference>
<feature type="domain" description="Peptidase C1A papain C-terminal" evidence="4">
    <location>
        <begin position="133"/>
        <end position="365"/>
    </location>
</feature>
<dbReference type="Proteomes" id="UP000627292">
    <property type="component" value="Unassembled WGS sequence"/>
</dbReference>
<dbReference type="SMART" id="SM00645">
    <property type="entry name" value="Pept_C1"/>
    <property type="match status" value="1"/>
</dbReference>
<sequence length="550" mass="59851">MFSGNQVYHLIVRNTYFALTKISFMPIRMVDDPDDRSDNSNDNSGGGGGRFPGGGGGGGMLLPLLMLLIRKPILLVVVLAIGGFMYLRGGCSGMMSGDGNQQEAGFATGGVLDPRQFNKAEIYEGLDVGKNALPEAVSLERFCPQRKDQGKQGSCVAWSSAYAARSILEATSTGANPDQTAFSPSFMYNQIGLDGCQGSYIIRAMENMTKVGAVPFNDFPYDENDCTRQPSGALKQEAADHRMLGFTRLTDGDKINNIDLHAIKEHLAKDVPVVIGMMVGGSFMQGMMGQEVWHPNDEDYSQMGFGGHAMCVIGYDDRKEGGAFQIMNSWGQAWGKNGIGWVKYNDFKRFVREAYGLNNMPKSGTAASEHLDCNIGLVHAKTKQYIPLRSNGGNVFSTVQSLPKGTTFKMEVKNNIACYVYVLGMETDGSSYVLFPYPVKDDPSKTKFSPYCGITGYRLFPRGMSMQADSIGNKDYIAVIVSKEPLEIFDVNQKVNTNRSAGFAAAVQRAVRAQSISNVPFNSTPEGVIHFEATAAEKSAVVSIVEIEKQ</sequence>
<dbReference type="SUPFAM" id="SSF54001">
    <property type="entry name" value="Cysteine proteinases"/>
    <property type="match status" value="1"/>
</dbReference>
<comment type="caution">
    <text evidence="5">The sequence shown here is derived from an EMBL/GenBank/DDBJ whole genome shotgun (WGS) entry which is preliminary data.</text>
</comment>
<evidence type="ECO:0000259" key="4">
    <source>
        <dbReference type="SMART" id="SM00645"/>
    </source>
</evidence>
<dbReference type="EMBL" id="BMIB01000005">
    <property type="protein sequence ID" value="GGH78748.1"/>
    <property type="molecule type" value="Genomic_DNA"/>
</dbReference>
<evidence type="ECO:0000256" key="2">
    <source>
        <dbReference type="SAM" id="MobiDB-lite"/>
    </source>
</evidence>
<dbReference type="InterPro" id="IPR000668">
    <property type="entry name" value="Peptidase_C1A_C"/>
</dbReference>
<gene>
    <name evidence="5" type="ORF">GCM10011379_47070</name>
</gene>
<dbReference type="Pfam" id="PF00112">
    <property type="entry name" value="Peptidase_C1"/>
    <property type="match status" value="1"/>
</dbReference>
<comment type="similarity">
    <text evidence="1">Belongs to the peptidase C1 family.</text>
</comment>
<dbReference type="AlphaFoldDB" id="A0A917J4Y3"/>
<dbReference type="GO" id="GO:0008234">
    <property type="term" value="F:cysteine-type peptidase activity"/>
    <property type="evidence" value="ECO:0007669"/>
    <property type="project" value="InterPro"/>
</dbReference>
<dbReference type="Gene3D" id="3.90.70.10">
    <property type="entry name" value="Cysteine proteinases"/>
    <property type="match status" value="1"/>
</dbReference>
<dbReference type="InterPro" id="IPR013128">
    <property type="entry name" value="Peptidase_C1A"/>
</dbReference>
<reference evidence="5" key="2">
    <citation type="submission" date="2020-09" db="EMBL/GenBank/DDBJ databases">
        <authorList>
            <person name="Sun Q."/>
            <person name="Zhou Y."/>
        </authorList>
    </citation>
    <scope>NUCLEOTIDE SEQUENCE</scope>
    <source>
        <strain evidence="5">CGMCC 1.15290</strain>
    </source>
</reference>
<keyword evidence="3" id="KW-0472">Membrane</keyword>
<keyword evidence="3" id="KW-1133">Transmembrane helix</keyword>
<dbReference type="PANTHER" id="PTHR12411">
    <property type="entry name" value="CYSTEINE PROTEASE FAMILY C1-RELATED"/>
    <property type="match status" value="1"/>
</dbReference>
<protein>
    <recommendedName>
        <fullName evidence="4">Peptidase C1A papain C-terminal domain-containing protein</fullName>
    </recommendedName>
</protein>
<evidence type="ECO:0000256" key="1">
    <source>
        <dbReference type="ARBA" id="ARBA00008455"/>
    </source>
</evidence>
<feature type="region of interest" description="Disordered" evidence="2">
    <location>
        <begin position="33"/>
        <end position="52"/>
    </location>
</feature>
<reference evidence="5" key="1">
    <citation type="journal article" date="2014" name="Int. J. Syst. Evol. Microbiol.">
        <title>Complete genome sequence of Corynebacterium casei LMG S-19264T (=DSM 44701T), isolated from a smear-ripened cheese.</title>
        <authorList>
            <consortium name="US DOE Joint Genome Institute (JGI-PGF)"/>
            <person name="Walter F."/>
            <person name="Albersmeier A."/>
            <person name="Kalinowski J."/>
            <person name="Ruckert C."/>
        </authorList>
    </citation>
    <scope>NUCLEOTIDE SEQUENCE</scope>
    <source>
        <strain evidence="5">CGMCC 1.15290</strain>
    </source>
</reference>
<keyword evidence="6" id="KW-1185">Reference proteome</keyword>
<evidence type="ECO:0000313" key="5">
    <source>
        <dbReference type="EMBL" id="GGH78748.1"/>
    </source>
</evidence>
<keyword evidence="3" id="KW-0812">Transmembrane</keyword>
<accession>A0A917J4Y3</accession>
<proteinExistence type="inferred from homology"/>
<dbReference type="InterPro" id="IPR038765">
    <property type="entry name" value="Papain-like_cys_pep_sf"/>
</dbReference>
<name>A0A917J4Y3_9BACT</name>
<evidence type="ECO:0000256" key="3">
    <source>
        <dbReference type="SAM" id="Phobius"/>
    </source>
</evidence>
<organism evidence="5 6">
    <name type="scientific">Filimonas zeae</name>
    <dbReference type="NCBI Taxonomy" id="1737353"/>
    <lineage>
        <taxon>Bacteria</taxon>
        <taxon>Pseudomonadati</taxon>
        <taxon>Bacteroidota</taxon>
        <taxon>Chitinophagia</taxon>
        <taxon>Chitinophagales</taxon>
        <taxon>Chitinophagaceae</taxon>
        <taxon>Filimonas</taxon>
    </lineage>
</organism>
<feature type="transmembrane region" description="Helical" evidence="3">
    <location>
        <begin position="60"/>
        <end position="87"/>
    </location>
</feature>